<keyword evidence="1" id="KW-1133">Transmembrane helix</keyword>
<keyword evidence="1" id="KW-0812">Transmembrane</keyword>
<dbReference type="Proteomes" id="UP000198972">
    <property type="component" value="Unassembled WGS sequence"/>
</dbReference>
<evidence type="ECO:0000256" key="1">
    <source>
        <dbReference type="SAM" id="Phobius"/>
    </source>
</evidence>
<evidence type="ECO:0000313" key="3">
    <source>
        <dbReference type="Proteomes" id="UP000198972"/>
    </source>
</evidence>
<dbReference type="InterPro" id="IPR025321">
    <property type="entry name" value="DUF4227"/>
</dbReference>
<name>A0A1G7SJP1_9BACL</name>
<dbReference type="OrthoDB" id="2691647at2"/>
<accession>A0A1G7SJP1</accession>
<dbReference type="STRING" id="670482.SAMN04488542_13034"/>
<protein>
    <recommendedName>
        <fullName evidence="4">DUF4227 domain-containing protein</fullName>
    </recommendedName>
</protein>
<sequence length="78" mass="9154">MVISLRKWLGSAIYAIIFIVLAYVMYQMLGLLDEYVFTLDKYRVPEGSAVKAFQTDNEFGSRLEEMSDRLKLFLWYGE</sequence>
<reference evidence="2 3" key="1">
    <citation type="submission" date="2016-10" db="EMBL/GenBank/DDBJ databases">
        <authorList>
            <person name="de Groot N.N."/>
        </authorList>
    </citation>
    <scope>NUCLEOTIDE SEQUENCE [LARGE SCALE GENOMIC DNA]</scope>
    <source>
        <strain evidence="2 3">DSM 28129</strain>
    </source>
</reference>
<keyword evidence="3" id="KW-1185">Reference proteome</keyword>
<dbReference type="AlphaFoldDB" id="A0A1G7SJP1"/>
<evidence type="ECO:0000313" key="2">
    <source>
        <dbReference type="EMBL" id="SDG22470.1"/>
    </source>
</evidence>
<dbReference type="RefSeq" id="WP_091235016.1">
    <property type="nucleotide sequence ID" value="NZ_FNBG01000030.1"/>
</dbReference>
<gene>
    <name evidence="2" type="ORF">SAMN04488542_13034</name>
</gene>
<evidence type="ECO:0008006" key="4">
    <source>
        <dbReference type="Google" id="ProtNLM"/>
    </source>
</evidence>
<feature type="transmembrane region" description="Helical" evidence="1">
    <location>
        <begin position="12"/>
        <end position="32"/>
    </location>
</feature>
<proteinExistence type="predicted"/>
<organism evidence="2 3">
    <name type="scientific">Fontibacillus panacisegetis</name>
    <dbReference type="NCBI Taxonomy" id="670482"/>
    <lineage>
        <taxon>Bacteria</taxon>
        <taxon>Bacillati</taxon>
        <taxon>Bacillota</taxon>
        <taxon>Bacilli</taxon>
        <taxon>Bacillales</taxon>
        <taxon>Paenibacillaceae</taxon>
        <taxon>Fontibacillus</taxon>
    </lineage>
</organism>
<keyword evidence="1" id="KW-0472">Membrane</keyword>
<dbReference type="Pfam" id="PF14004">
    <property type="entry name" value="DUF4227"/>
    <property type="match status" value="1"/>
</dbReference>
<dbReference type="EMBL" id="FNBG01000030">
    <property type="protein sequence ID" value="SDG22470.1"/>
    <property type="molecule type" value="Genomic_DNA"/>
</dbReference>